<dbReference type="NCBIfam" id="TIGR01484">
    <property type="entry name" value="HAD-SF-IIB"/>
    <property type="match status" value="1"/>
</dbReference>
<dbReference type="Gene3D" id="3.40.50.1000">
    <property type="entry name" value="HAD superfamily/HAD-like"/>
    <property type="match status" value="1"/>
</dbReference>
<dbReference type="GO" id="GO:0004805">
    <property type="term" value="F:trehalose-phosphatase activity"/>
    <property type="evidence" value="ECO:0007669"/>
    <property type="project" value="UniProtKB-EC"/>
</dbReference>
<dbReference type="GO" id="GO:0046872">
    <property type="term" value="F:metal ion binding"/>
    <property type="evidence" value="ECO:0007669"/>
    <property type="project" value="UniProtKB-KW"/>
</dbReference>
<proteinExistence type="inferred from homology"/>
<evidence type="ECO:0000256" key="1">
    <source>
        <dbReference type="ARBA" id="ARBA00005199"/>
    </source>
</evidence>
<comment type="pathway">
    <text evidence="1 4">Glycan biosynthesis; trehalose biosynthesis.</text>
</comment>
<comment type="similarity">
    <text evidence="2 4">Belongs to the trehalose phosphatase family.</text>
</comment>
<dbReference type="PANTHER" id="PTHR43768">
    <property type="entry name" value="TREHALOSE 6-PHOSPHATE PHOSPHATASE"/>
    <property type="match status" value="1"/>
</dbReference>
<dbReference type="PANTHER" id="PTHR43768:SF3">
    <property type="entry name" value="TREHALOSE 6-PHOSPHATE PHOSPHATASE"/>
    <property type="match status" value="1"/>
</dbReference>
<comment type="catalytic activity">
    <reaction evidence="4">
        <text>alpha,alpha-trehalose 6-phosphate + H2O = alpha,alpha-trehalose + phosphate</text>
        <dbReference type="Rhea" id="RHEA:23420"/>
        <dbReference type="ChEBI" id="CHEBI:15377"/>
        <dbReference type="ChEBI" id="CHEBI:16551"/>
        <dbReference type="ChEBI" id="CHEBI:43474"/>
        <dbReference type="ChEBI" id="CHEBI:58429"/>
        <dbReference type="EC" id="3.1.3.12"/>
    </reaction>
</comment>
<dbReference type="Gene3D" id="3.30.70.1020">
    <property type="entry name" value="Trehalose-6-phosphate phosphatase related protein, domain 2"/>
    <property type="match status" value="1"/>
</dbReference>
<accession>A0A7W6GMJ2</accession>
<comment type="function">
    <text evidence="4">Removes the phosphate from trehalose 6-phosphate to produce free trehalose.</text>
</comment>
<keyword evidence="4" id="KW-0479">Metal-binding</keyword>
<dbReference type="EC" id="3.1.3.12" evidence="4"/>
<organism evidence="5 6">
    <name type="scientific">Sphingobium fontiphilum</name>
    <dbReference type="NCBI Taxonomy" id="944425"/>
    <lineage>
        <taxon>Bacteria</taxon>
        <taxon>Pseudomonadati</taxon>
        <taxon>Pseudomonadota</taxon>
        <taxon>Alphaproteobacteria</taxon>
        <taxon>Sphingomonadales</taxon>
        <taxon>Sphingomonadaceae</taxon>
        <taxon>Sphingobium</taxon>
    </lineage>
</organism>
<dbReference type="AlphaFoldDB" id="A0A7W6GMJ2"/>
<sequence length="254" mass="26910">MLDSSLRSAPALFAPAPALLTGAALFLDFDGTLVPIADRPDAVCVDDELLGLLNRLAHALDGRLAIVSGRSVATLTDLGLADFILAGTHGLEIAMPGQAVETPAPLAAIARARARFDAFAGQRPGLLVEEKRLSVGLHFRQAPQWADDCERLATRLAEELGLFLQRGKMLFELRPGGADKGSAIAALMRRAPMAGAIPLFFGDDATDEEGFVMAAHLGGHGVLVGEARPTAARYRLEQVEAVRRYLAASVPEPE</sequence>
<evidence type="ECO:0000313" key="6">
    <source>
        <dbReference type="Proteomes" id="UP000552757"/>
    </source>
</evidence>
<evidence type="ECO:0000256" key="3">
    <source>
        <dbReference type="ARBA" id="ARBA00022801"/>
    </source>
</evidence>
<reference evidence="5 6" key="1">
    <citation type="submission" date="2020-08" db="EMBL/GenBank/DDBJ databases">
        <title>Genomic Encyclopedia of Type Strains, Phase IV (KMG-IV): sequencing the most valuable type-strain genomes for metagenomic binning, comparative biology and taxonomic classification.</title>
        <authorList>
            <person name="Goeker M."/>
        </authorList>
    </citation>
    <scope>NUCLEOTIDE SEQUENCE [LARGE SCALE GENOMIC DNA]</scope>
    <source>
        <strain evidence="5 6">DSM 29348</strain>
    </source>
</reference>
<dbReference type="Pfam" id="PF02358">
    <property type="entry name" value="Trehalose_PPase"/>
    <property type="match status" value="1"/>
</dbReference>
<dbReference type="InterPro" id="IPR006379">
    <property type="entry name" value="HAD-SF_hydro_IIB"/>
</dbReference>
<dbReference type="GO" id="GO:0005992">
    <property type="term" value="P:trehalose biosynthetic process"/>
    <property type="evidence" value="ECO:0007669"/>
    <property type="project" value="UniProtKB-UniPathway"/>
</dbReference>
<keyword evidence="6" id="KW-1185">Reference proteome</keyword>
<comment type="caution">
    <text evidence="5">The sequence shown here is derived from an EMBL/GenBank/DDBJ whole genome shotgun (WGS) entry which is preliminary data.</text>
</comment>
<comment type="cofactor">
    <cofactor evidence="4">
        <name>Mg(2+)</name>
        <dbReference type="ChEBI" id="CHEBI:18420"/>
    </cofactor>
</comment>
<dbReference type="InterPro" id="IPR036412">
    <property type="entry name" value="HAD-like_sf"/>
</dbReference>
<keyword evidence="4" id="KW-0460">Magnesium</keyword>
<dbReference type="InterPro" id="IPR003337">
    <property type="entry name" value="Trehalose_PPase"/>
</dbReference>
<dbReference type="InterPro" id="IPR044651">
    <property type="entry name" value="OTSB-like"/>
</dbReference>
<dbReference type="EMBL" id="JACIEB010000001">
    <property type="protein sequence ID" value="MBB3980810.1"/>
    <property type="molecule type" value="Genomic_DNA"/>
</dbReference>
<dbReference type="NCBIfam" id="TIGR00685">
    <property type="entry name" value="T6PP"/>
    <property type="match status" value="1"/>
</dbReference>
<dbReference type="RefSeq" id="WP_183953796.1">
    <property type="nucleotide sequence ID" value="NZ_JACIEB010000001.1"/>
</dbReference>
<keyword evidence="3 4" id="KW-0378">Hydrolase</keyword>
<protein>
    <recommendedName>
        <fullName evidence="4">Trehalose 6-phosphate phosphatase</fullName>
        <ecNumber evidence="4">3.1.3.12</ecNumber>
    </recommendedName>
</protein>
<dbReference type="UniPathway" id="UPA00299"/>
<dbReference type="CDD" id="cd01627">
    <property type="entry name" value="HAD_TPP"/>
    <property type="match status" value="1"/>
</dbReference>
<dbReference type="InterPro" id="IPR023214">
    <property type="entry name" value="HAD_sf"/>
</dbReference>
<evidence type="ECO:0000256" key="2">
    <source>
        <dbReference type="ARBA" id="ARBA00008770"/>
    </source>
</evidence>
<dbReference type="SUPFAM" id="SSF56784">
    <property type="entry name" value="HAD-like"/>
    <property type="match status" value="1"/>
</dbReference>
<name>A0A7W6GMJ2_9SPHN</name>
<evidence type="ECO:0000313" key="5">
    <source>
        <dbReference type="EMBL" id="MBB3980810.1"/>
    </source>
</evidence>
<dbReference type="Proteomes" id="UP000552757">
    <property type="component" value="Unassembled WGS sequence"/>
</dbReference>
<evidence type="ECO:0000256" key="4">
    <source>
        <dbReference type="RuleBase" id="RU361117"/>
    </source>
</evidence>
<gene>
    <name evidence="5" type="ORF">GGR44_000441</name>
</gene>